<dbReference type="OrthoDB" id="8124016at2759"/>
<dbReference type="Proteomes" id="UP001153636">
    <property type="component" value="Chromosome 3"/>
</dbReference>
<keyword evidence="2" id="KW-1185">Reference proteome</keyword>
<dbReference type="AlphaFoldDB" id="A0A9P0GF99"/>
<evidence type="ECO:0000313" key="1">
    <source>
        <dbReference type="EMBL" id="CAH1108726.1"/>
    </source>
</evidence>
<accession>A0A9P0GF99</accession>
<organism evidence="1 2">
    <name type="scientific">Psylliodes chrysocephalus</name>
    <dbReference type="NCBI Taxonomy" id="3402493"/>
    <lineage>
        <taxon>Eukaryota</taxon>
        <taxon>Metazoa</taxon>
        <taxon>Ecdysozoa</taxon>
        <taxon>Arthropoda</taxon>
        <taxon>Hexapoda</taxon>
        <taxon>Insecta</taxon>
        <taxon>Pterygota</taxon>
        <taxon>Neoptera</taxon>
        <taxon>Endopterygota</taxon>
        <taxon>Coleoptera</taxon>
        <taxon>Polyphaga</taxon>
        <taxon>Cucujiformia</taxon>
        <taxon>Chrysomeloidea</taxon>
        <taxon>Chrysomelidae</taxon>
        <taxon>Galerucinae</taxon>
        <taxon>Alticini</taxon>
        <taxon>Psylliodes</taxon>
    </lineage>
</organism>
<name>A0A9P0GF99_9CUCU</name>
<protein>
    <submittedName>
        <fullName evidence="1">Uncharacterized protein</fullName>
    </submittedName>
</protein>
<reference evidence="1" key="1">
    <citation type="submission" date="2022-01" db="EMBL/GenBank/DDBJ databases">
        <authorList>
            <person name="King R."/>
        </authorList>
    </citation>
    <scope>NUCLEOTIDE SEQUENCE</scope>
</reference>
<evidence type="ECO:0000313" key="2">
    <source>
        <dbReference type="Proteomes" id="UP001153636"/>
    </source>
</evidence>
<dbReference type="EMBL" id="OV651815">
    <property type="protein sequence ID" value="CAH1108726.1"/>
    <property type="molecule type" value="Genomic_DNA"/>
</dbReference>
<gene>
    <name evidence="1" type="ORF">PSYICH_LOCUS8977</name>
</gene>
<sequence length="106" mass="12225">MVKFGRESPTEMVLCLNHTIHLSVLATFCDKNETSQDDAVETNIPTIQASEMNIFREESNDDDDLSIEDYDLTRNVQLYTPNIDEVLLFQKNPFKNITLQNIQKKS</sequence>
<proteinExistence type="predicted"/>